<feature type="compositionally biased region" description="Low complexity" evidence="1">
    <location>
        <begin position="263"/>
        <end position="288"/>
    </location>
</feature>
<evidence type="ECO:0000313" key="3">
    <source>
        <dbReference type="Proteomes" id="UP001586593"/>
    </source>
</evidence>
<accession>A0ABR3XE71</accession>
<feature type="compositionally biased region" description="Polar residues" evidence="1">
    <location>
        <begin position="170"/>
        <end position="179"/>
    </location>
</feature>
<feature type="compositionally biased region" description="Basic residues" evidence="1">
    <location>
        <begin position="471"/>
        <end position="483"/>
    </location>
</feature>
<feature type="compositionally biased region" description="Polar residues" evidence="1">
    <location>
        <begin position="12"/>
        <end position="26"/>
    </location>
</feature>
<feature type="compositionally biased region" description="Polar residues" evidence="1">
    <location>
        <begin position="401"/>
        <end position="410"/>
    </location>
</feature>
<reference evidence="2 3" key="1">
    <citation type="journal article" date="2024" name="Commun. Biol.">
        <title>Comparative genomic analysis of thermophilic fungi reveals convergent evolutionary adaptations and gene losses.</title>
        <authorList>
            <person name="Steindorff A.S."/>
            <person name="Aguilar-Pontes M.V."/>
            <person name="Robinson A.J."/>
            <person name="Andreopoulos B."/>
            <person name="LaButti K."/>
            <person name="Kuo A."/>
            <person name="Mondo S."/>
            <person name="Riley R."/>
            <person name="Otillar R."/>
            <person name="Haridas S."/>
            <person name="Lipzen A."/>
            <person name="Grimwood J."/>
            <person name="Schmutz J."/>
            <person name="Clum A."/>
            <person name="Reid I.D."/>
            <person name="Moisan M.C."/>
            <person name="Butler G."/>
            <person name="Nguyen T.T.M."/>
            <person name="Dewar K."/>
            <person name="Conant G."/>
            <person name="Drula E."/>
            <person name="Henrissat B."/>
            <person name="Hansel C."/>
            <person name="Singer S."/>
            <person name="Hutchinson M.I."/>
            <person name="de Vries R.P."/>
            <person name="Natvig D.O."/>
            <person name="Powell A.J."/>
            <person name="Tsang A."/>
            <person name="Grigoriev I.V."/>
        </authorList>
    </citation>
    <scope>NUCLEOTIDE SEQUENCE [LARGE SCALE GENOMIC DNA]</scope>
    <source>
        <strain evidence="2 3">ATCC 24622</strain>
    </source>
</reference>
<feature type="region of interest" description="Disordered" evidence="1">
    <location>
        <begin position="1"/>
        <end position="554"/>
    </location>
</feature>
<evidence type="ECO:0000313" key="2">
    <source>
        <dbReference type="EMBL" id="KAL1873972.1"/>
    </source>
</evidence>
<sequence length="590" mass="64897">MPRQNRTRHVATRQTEVAPVSTSSRRPASPQKDAGSDRRENIDDLSDREKQDRKTRKSRGAAGRTSVPQTSRTSRRATRAGSQLAQSDATAAPHDHASPDPGPVHVPPQLPLSEDVESSPEMGRRSHTSPRQRRVTDISGLDLDDETFGDLDDSLAASAATKDDDLLLSGQRSTDTSTLDVAAFRKRRRQSSIVGRDDAPIRPPSRGTNTPGISSTFSFGHFRRRQREPSILGVRHRHRSHSRQPYASGEESANERDLTDLMAPSPIRSPSRAAVPSSAQPSSRPASPDLGTRKRKSLESHSGREKRAAVESDDEIRPSIEVAEEDGSDAIASPRRGRSPVRAITPAEDDPDLAPPLSSGSDEDDAAIWPPLESLAHRTYRTRRPPSRVGKTPDVAGAESDVSSPPSLTHSPDYRPARRARKPTKAAAAAKVTSADLASLLPRRRHKHTESNPFDLTLSDESGSDDELSYRRSRSVSRARRPARPLGNASNSRAKERQVPAVQKSVRRTYGSHTSDKENQEAEEEIVVHPDGDDAAEDSESQELPTETSEMMRERLGEELKNAARKFQEVDKWELEFEEDTQSSSPKDAR</sequence>
<name>A0ABR3XE71_9PEZI</name>
<evidence type="ECO:0000256" key="1">
    <source>
        <dbReference type="SAM" id="MobiDB-lite"/>
    </source>
</evidence>
<dbReference type="EMBL" id="JAZHXJ010000114">
    <property type="protein sequence ID" value="KAL1873972.1"/>
    <property type="molecule type" value="Genomic_DNA"/>
</dbReference>
<feature type="compositionally biased region" description="Basic and acidic residues" evidence="1">
    <location>
        <begin position="297"/>
        <end position="318"/>
    </location>
</feature>
<feature type="compositionally biased region" description="Basic and acidic residues" evidence="1">
    <location>
        <begin position="514"/>
        <end position="532"/>
    </location>
</feature>
<feature type="compositionally biased region" description="Basic residues" evidence="1">
    <location>
        <begin position="1"/>
        <end position="11"/>
    </location>
</feature>
<feature type="compositionally biased region" description="Polar residues" evidence="1">
    <location>
        <begin position="206"/>
        <end position="218"/>
    </location>
</feature>
<feature type="compositionally biased region" description="Pro residues" evidence="1">
    <location>
        <begin position="100"/>
        <end position="110"/>
    </location>
</feature>
<proteinExistence type="predicted"/>
<keyword evidence="3" id="KW-1185">Reference proteome</keyword>
<feature type="compositionally biased region" description="Basic and acidic residues" evidence="1">
    <location>
        <begin position="34"/>
        <end position="52"/>
    </location>
</feature>
<dbReference type="Proteomes" id="UP001586593">
    <property type="component" value="Unassembled WGS sequence"/>
</dbReference>
<organism evidence="2 3">
    <name type="scientific">Phialemonium thermophilum</name>
    <dbReference type="NCBI Taxonomy" id="223376"/>
    <lineage>
        <taxon>Eukaryota</taxon>
        <taxon>Fungi</taxon>
        <taxon>Dikarya</taxon>
        <taxon>Ascomycota</taxon>
        <taxon>Pezizomycotina</taxon>
        <taxon>Sordariomycetes</taxon>
        <taxon>Sordariomycetidae</taxon>
        <taxon>Cephalothecales</taxon>
        <taxon>Cephalothecaceae</taxon>
        <taxon>Phialemonium</taxon>
    </lineage>
</organism>
<feature type="compositionally biased region" description="Acidic residues" evidence="1">
    <location>
        <begin position="142"/>
        <end position="153"/>
    </location>
</feature>
<gene>
    <name evidence="2" type="ORF">VTK73DRAFT_673</name>
</gene>
<comment type="caution">
    <text evidence="2">The sequence shown here is derived from an EMBL/GenBank/DDBJ whole genome shotgun (WGS) entry which is preliminary data.</text>
</comment>
<protein>
    <submittedName>
        <fullName evidence="2">Uncharacterized protein</fullName>
    </submittedName>
</protein>